<keyword evidence="3 6" id="KW-0436">Ligase</keyword>
<comment type="cofactor">
    <cofactor evidence="3">
        <name>Mg(2+)</name>
        <dbReference type="ChEBI" id="CHEBI:18420"/>
    </cofactor>
</comment>
<feature type="binding site" evidence="3">
    <location>
        <position position="311"/>
    </location>
    <ligand>
        <name>CTP</name>
        <dbReference type="ChEBI" id="CHEBI:37563"/>
    </ligand>
</feature>
<feature type="binding site" evidence="3">
    <location>
        <position position="300"/>
    </location>
    <ligand>
        <name>CTP</name>
        <dbReference type="ChEBI" id="CHEBI:37563"/>
    </ligand>
</feature>
<comment type="catalytic activity">
    <reaction evidence="3">
        <text>(R)-4'-phosphopantothenate + L-cysteine + CTP = N-[(R)-4-phosphopantothenoyl]-L-cysteine + CMP + diphosphate + H(+)</text>
        <dbReference type="Rhea" id="RHEA:19397"/>
        <dbReference type="ChEBI" id="CHEBI:10986"/>
        <dbReference type="ChEBI" id="CHEBI:15378"/>
        <dbReference type="ChEBI" id="CHEBI:33019"/>
        <dbReference type="ChEBI" id="CHEBI:35235"/>
        <dbReference type="ChEBI" id="CHEBI:37563"/>
        <dbReference type="ChEBI" id="CHEBI:59458"/>
        <dbReference type="ChEBI" id="CHEBI:60377"/>
        <dbReference type="EC" id="6.3.2.5"/>
    </reaction>
</comment>
<comment type="similarity">
    <text evidence="3">In the C-terminal section; belongs to the PPC synthetase family.</text>
</comment>
<keyword evidence="3" id="KW-0460">Magnesium</keyword>
<dbReference type="EMBL" id="CP042905">
    <property type="protein sequence ID" value="QEE14335.1"/>
    <property type="molecule type" value="Genomic_DNA"/>
</dbReference>
<comment type="similarity">
    <text evidence="3">In the N-terminal section; belongs to the HFCD (homo-oligomeric flavin containing Cys decarboxylase) superfamily.</text>
</comment>
<comment type="function">
    <text evidence="3">Catalyzes two sequential steps in the biosynthesis of coenzyme A. In the first step cysteine is conjugated to 4'-phosphopantothenate to form 4-phosphopantothenoylcysteine. In the second step the latter compound is decarboxylated to form 4'-phosphopantotheine.</text>
</comment>
<dbReference type="GO" id="GO:0004632">
    <property type="term" value="F:phosphopantothenate--cysteine ligase activity"/>
    <property type="evidence" value="ECO:0007669"/>
    <property type="project" value="UniProtKB-UniRule"/>
</dbReference>
<dbReference type="SUPFAM" id="SSF52507">
    <property type="entry name" value="Homo-oligomeric flavin-containing Cys decarboxylases, HFCD"/>
    <property type="match status" value="1"/>
</dbReference>
<evidence type="ECO:0000259" key="5">
    <source>
        <dbReference type="Pfam" id="PF04127"/>
    </source>
</evidence>
<dbReference type="InterPro" id="IPR007085">
    <property type="entry name" value="DNA/pantothenate-metab_flavo_C"/>
</dbReference>
<protein>
    <recommendedName>
        <fullName evidence="3">Coenzyme A biosynthesis bifunctional protein CoaBC</fullName>
    </recommendedName>
    <alternativeName>
        <fullName evidence="3">DNA/pantothenate metabolism flavoprotein</fullName>
    </alternativeName>
    <alternativeName>
        <fullName evidence="3">Phosphopantothenoylcysteine synthetase/decarboxylase</fullName>
        <shortName evidence="3">PPCS-PPCDC</shortName>
    </alternativeName>
    <domain>
        <recommendedName>
            <fullName evidence="3">Phosphopantothenoylcysteine decarboxylase</fullName>
            <shortName evidence="3">PPC decarboxylase</shortName>
            <shortName evidence="3">PPC-DC</shortName>
            <ecNumber evidence="3">4.1.1.36</ecNumber>
        </recommendedName>
        <alternativeName>
            <fullName evidence="3">CoaC</fullName>
        </alternativeName>
    </domain>
    <domain>
        <recommendedName>
            <fullName evidence="3">Phosphopantothenate--cysteine ligase</fullName>
            <ecNumber evidence="3">6.3.2.5</ecNumber>
        </recommendedName>
        <alternativeName>
            <fullName evidence="3">CoaB</fullName>
        </alternativeName>
        <alternativeName>
            <fullName evidence="3">Phosphopantothenoylcysteine synthetase</fullName>
            <shortName evidence="3">PPC synthetase</shortName>
            <shortName evidence="3">PPC-S</shortName>
        </alternativeName>
    </domain>
</protein>
<dbReference type="InterPro" id="IPR036551">
    <property type="entry name" value="Flavin_trans-like"/>
</dbReference>
<evidence type="ECO:0000256" key="1">
    <source>
        <dbReference type="ARBA" id="ARBA00022793"/>
    </source>
</evidence>
<name>A0A5B9D5N9_9ARCH</name>
<dbReference type="EC" id="6.3.2.5" evidence="3"/>
<dbReference type="GeneID" id="41328152"/>
<evidence type="ECO:0000256" key="3">
    <source>
        <dbReference type="HAMAP-Rule" id="MF_02225"/>
    </source>
</evidence>
<feature type="region of interest" description="Phosphopantothenoylcysteine decarboxylase" evidence="3">
    <location>
        <begin position="1"/>
        <end position="209"/>
    </location>
</feature>
<dbReference type="OrthoDB" id="10536at2157"/>
<feature type="region of interest" description="Phosphopantothenate--cysteine ligase" evidence="3">
    <location>
        <begin position="210"/>
        <end position="425"/>
    </location>
</feature>
<keyword evidence="7" id="KW-1185">Reference proteome</keyword>
<keyword evidence="3" id="KW-0479">Metal-binding</keyword>
<comment type="pathway">
    <text evidence="3">Cofactor biosynthesis; coenzyme A biosynthesis.</text>
</comment>
<dbReference type="SUPFAM" id="SSF102645">
    <property type="entry name" value="CoaB-like"/>
    <property type="match status" value="1"/>
</dbReference>
<dbReference type="GO" id="GO:0071513">
    <property type="term" value="C:phosphopantothenoylcysteine decarboxylase complex"/>
    <property type="evidence" value="ECO:0007669"/>
    <property type="project" value="TreeGrafter"/>
</dbReference>
<comment type="cofactor">
    <cofactor evidence="3">
        <name>FMN</name>
        <dbReference type="ChEBI" id="CHEBI:58210"/>
    </cofactor>
    <text evidence="3">Binds 1 FMN per subunit.</text>
</comment>
<dbReference type="KEGG" id="psyt:DSAG12_00148"/>
<dbReference type="Proteomes" id="UP000321408">
    <property type="component" value="Chromosome"/>
</dbReference>
<dbReference type="AlphaFoldDB" id="A0A5B9D5N9"/>
<keyword evidence="3" id="KW-0511">Multifunctional enzyme</keyword>
<keyword evidence="3" id="KW-0285">Flavoprotein</keyword>
<keyword evidence="1 3" id="KW-0210">Decarboxylase</keyword>
<organism evidence="6 7">
    <name type="scientific">Promethearchaeum syntrophicum</name>
    <dbReference type="NCBI Taxonomy" id="2594042"/>
    <lineage>
        <taxon>Archaea</taxon>
        <taxon>Promethearchaeati</taxon>
        <taxon>Promethearchaeota</taxon>
        <taxon>Promethearchaeia</taxon>
        <taxon>Promethearchaeales</taxon>
        <taxon>Promethearchaeaceae</taxon>
        <taxon>Promethearchaeum</taxon>
    </lineage>
</organism>
<accession>A0A5B9D5N9</accession>
<dbReference type="PANTHER" id="PTHR14359">
    <property type="entry name" value="HOMO-OLIGOMERIC FLAVIN CONTAINING CYS DECARBOXYLASE FAMILY"/>
    <property type="match status" value="1"/>
</dbReference>
<dbReference type="InterPro" id="IPR035929">
    <property type="entry name" value="CoaB-like_sf"/>
</dbReference>
<evidence type="ECO:0000256" key="2">
    <source>
        <dbReference type="ARBA" id="ARBA00023239"/>
    </source>
</evidence>
<dbReference type="PANTHER" id="PTHR14359:SF6">
    <property type="entry name" value="PHOSPHOPANTOTHENOYLCYSTEINE DECARBOXYLASE"/>
    <property type="match status" value="1"/>
</dbReference>
<dbReference type="UniPathway" id="UPA00241"/>
<dbReference type="InterPro" id="IPR003382">
    <property type="entry name" value="Flavoprotein"/>
</dbReference>
<feature type="domain" description="DNA/pantothenate metabolism flavoprotein C-terminal" evidence="5">
    <location>
        <begin position="205"/>
        <end position="422"/>
    </location>
</feature>
<dbReference type="GO" id="GO:0004633">
    <property type="term" value="F:phosphopantothenoylcysteine decarboxylase activity"/>
    <property type="evidence" value="ECO:0007669"/>
    <property type="project" value="UniProtKB-UniRule"/>
</dbReference>
<dbReference type="GO" id="GO:0046872">
    <property type="term" value="F:metal ion binding"/>
    <property type="evidence" value="ECO:0007669"/>
    <property type="project" value="UniProtKB-KW"/>
</dbReference>
<comment type="caution">
    <text evidence="3">Lacks conserved residue(s) required for the propagation of feature annotation.</text>
</comment>
<comment type="catalytic activity">
    <reaction evidence="3">
        <text>N-[(R)-4-phosphopantothenoyl]-L-cysteine + H(+) = (R)-4'-phosphopantetheine + CO2</text>
        <dbReference type="Rhea" id="RHEA:16793"/>
        <dbReference type="ChEBI" id="CHEBI:15378"/>
        <dbReference type="ChEBI" id="CHEBI:16526"/>
        <dbReference type="ChEBI" id="CHEBI:59458"/>
        <dbReference type="ChEBI" id="CHEBI:61723"/>
        <dbReference type="EC" id="4.1.1.36"/>
    </reaction>
</comment>
<dbReference type="GO" id="GO:0015941">
    <property type="term" value="P:pantothenate catabolic process"/>
    <property type="evidence" value="ECO:0007669"/>
    <property type="project" value="InterPro"/>
</dbReference>
<reference evidence="6 7" key="1">
    <citation type="journal article" date="2020" name="Nature">
        <title>Isolation of an archaeon at the prokaryote-eukaryote interface.</title>
        <authorList>
            <person name="Imachi H."/>
            <person name="Nobu M.K."/>
            <person name="Nakahara N."/>
            <person name="Morono Y."/>
            <person name="Ogawara M."/>
            <person name="Takaki Y."/>
            <person name="Takano Y."/>
            <person name="Uematsu K."/>
            <person name="Ikuta T."/>
            <person name="Ito M."/>
            <person name="Matsui Y."/>
            <person name="Miyazaki M."/>
            <person name="Murata K."/>
            <person name="Saito Y."/>
            <person name="Sakai S."/>
            <person name="Song C."/>
            <person name="Tasumi E."/>
            <person name="Yamanaka Y."/>
            <person name="Yamaguchi T."/>
            <person name="Kamagata Y."/>
            <person name="Tamaki H."/>
            <person name="Takai K."/>
        </authorList>
    </citation>
    <scope>NUCLEOTIDE SEQUENCE [LARGE SCALE GENOMIC DNA]</scope>
    <source>
        <strain evidence="6 7">MK-D1</strain>
    </source>
</reference>
<dbReference type="InterPro" id="IPR005252">
    <property type="entry name" value="CoaBC"/>
</dbReference>
<evidence type="ECO:0000313" key="6">
    <source>
        <dbReference type="EMBL" id="QEE14335.1"/>
    </source>
</evidence>
<reference evidence="6 7" key="2">
    <citation type="journal article" date="2024" name="Int. J. Syst. Evol. Microbiol.">
        <title>Promethearchaeum syntrophicum gen. nov., sp. nov., an anaerobic, obligately syntrophic archaeon, the first isolate of the lineage 'Asgard' archaea, and proposal of the new archaeal phylum Promethearchaeota phyl. nov. and kingdom Promethearchaeati regn. nov.</title>
        <authorList>
            <person name="Imachi H."/>
            <person name="Nobu M.K."/>
            <person name="Kato S."/>
            <person name="Takaki Y."/>
            <person name="Miyazaki M."/>
            <person name="Miyata M."/>
            <person name="Ogawara M."/>
            <person name="Saito Y."/>
            <person name="Sakai S."/>
            <person name="Tahara Y.O."/>
            <person name="Takano Y."/>
            <person name="Tasumi E."/>
            <person name="Uematsu K."/>
            <person name="Yoshimura T."/>
            <person name="Itoh T."/>
            <person name="Ohkuma M."/>
            <person name="Takai K."/>
        </authorList>
    </citation>
    <scope>NUCLEOTIDE SEQUENCE [LARGE SCALE GENOMIC DNA]</scope>
    <source>
        <strain evidence="6 7">MK-D1</strain>
    </source>
</reference>
<dbReference type="NCBIfam" id="TIGR00521">
    <property type="entry name" value="coaBC_dfp"/>
    <property type="match status" value="1"/>
</dbReference>
<sequence>MEEFRSNNHPTKDIKGSKSSKLAGKTICLCLTGSVSIMDSPHVARNLIRHGAEVITVMSQEAMRLLQPTLLEWSTGNPVITEISGKIEHVSLAGEREGKKGFADLILICPATANTIGKIASGISDTPVTAISMVALGSKITPLIIVPSMHLSMFQNPFVQKNIRTLEKMDVKFLNPRIEESKAKIATVDDVSSYVLNYFTRKKDLKGKKFLITAGPSREWIDNIRFLSNPSSGKTGIAYAKEIIERGGEVTIIYGPGTEPTPIGAEIIHVNDAIDFSEALNDTLVNNRFDVLISTAAIADFTPKNKKIEGKISSDKKDLLLNLVSTPKLINLARSLSEKLFIIAYKAENNLVKEILIEKAYNRLKSANVDLIIANNISPSNKNIGFNSDTNEVFVIDKDKNVHHLKLASKQDIASKILDLLLERI</sequence>
<dbReference type="Gene3D" id="3.40.50.1950">
    <property type="entry name" value="Flavin prenyltransferase-like"/>
    <property type="match status" value="1"/>
</dbReference>
<dbReference type="Gene3D" id="3.40.50.10300">
    <property type="entry name" value="CoaB-like"/>
    <property type="match status" value="1"/>
</dbReference>
<feature type="domain" description="Flavoprotein" evidence="4">
    <location>
        <begin position="25"/>
        <end position="176"/>
    </location>
</feature>
<keyword evidence="3" id="KW-0288">FMN</keyword>
<dbReference type="EC" id="4.1.1.36" evidence="3"/>
<evidence type="ECO:0000313" key="7">
    <source>
        <dbReference type="Proteomes" id="UP000321408"/>
    </source>
</evidence>
<gene>
    <name evidence="3 6" type="primary">coaBC</name>
    <name evidence="6" type="ORF">DSAG12_00148</name>
</gene>
<dbReference type="Pfam" id="PF04127">
    <property type="entry name" value="DFP"/>
    <property type="match status" value="1"/>
</dbReference>
<dbReference type="HAMAP" id="MF_02225">
    <property type="entry name" value="CoaBC"/>
    <property type="match status" value="1"/>
</dbReference>
<dbReference type="RefSeq" id="WP_147661292.1">
    <property type="nucleotide sequence ID" value="NZ_CP042905.2"/>
</dbReference>
<dbReference type="Pfam" id="PF02441">
    <property type="entry name" value="Flavoprotein"/>
    <property type="match status" value="1"/>
</dbReference>
<dbReference type="GO" id="GO:0015937">
    <property type="term" value="P:coenzyme A biosynthetic process"/>
    <property type="evidence" value="ECO:0007669"/>
    <property type="project" value="UniProtKB-UniRule"/>
</dbReference>
<keyword evidence="2 3" id="KW-0456">Lyase</keyword>
<proteinExistence type="inferred from homology"/>
<evidence type="ECO:0000259" key="4">
    <source>
        <dbReference type="Pfam" id="PF02441"/>
    </source>
</evidence>
<dbReference type="GO" id="GO:0010181">
    <property type="term" value="F:FMN binding"/>
    <property type="evidence" value="ECO:0007669"/>
    <property type="project" value="UniProtKB-UniRule"/>
</dbReference>